<name>A0A2M7Q9S3_9BACT</name>
<dbReference type="AlphaFoldDB" id="A0A2M7Q9S3"/>
<organism evidence="1 2">
    <name type="scientific">Candidatus Uhrbacteria bacterium CG_4_10_14_0_8_um_filter_58_22</name>
    <dbReference type="NCBI Taxonomy" id="1975029"/>
    <lineage>
        <taxon>Bacteria</taxon>
        <taxon>Candidatus Uhriibacteriota</taxon>
    </lineage>
</organism>
<sequence length="282" mass="32045">MSEQKTYTAGSSKMTDIQRRDRVRLIIRILTFTAQSAYPKKDQIFELGDLAGPETPQAIDVLVQLADSRDPNVGTKALNALLRIRNRIDPEPLTSWLYQHFLKLIEQETGSGNWTKPENLDGLERVIRIAGAVLHEPNMLSIITRFTQPECHPKLRLQAIVQAKGKTYYPLLGTMLRIACDMSEEEEIVGAAWAALSSIVSEVKLEEAISFLNDLSIEAVRITKWLVNQTYNEEYDLGRDDQHRSVLVRIGEMLGKTAERMEKYGCYDLPPFPPGEEKEWRG</sequence>
<comment type="caution">
    <text evidence="1">The sequence shown here is derived from an EMBL/GenBank/DDBJ whole genome shotgun (WGS) entry which is preliminary data.</text>
</comment>
<dbReference type="Proteomes" id="UP000230973">
    <property type="component" value="Unassembled WGS sequence"/>
</dbReference>
<evidence type="ECO:0000313" key="1">
    <source>
        <dbReference type="EMBL" id="PIY61773.1"/>
    </source>
</evidence>
<proteinExistence type="predicted"/>
<gene>
    <name evidence="1" type="ORF">COY93_04815</name>
</gene>
<reference evidence="2" key="1">
    <citation type="submission" date="2017-09" db="EMBL/GenBank/DDBJ databases">
        <title>Depth-based differentiation of microbial function through sediment-hosted aquifers and enrichment of novel symbionts in the deep terrestrial subsurface.</title>
        <authorList>
            <person name="Probst A.J."/>
            <person name="Ladd B."/>
            <person name="Jarett J.K."/>
            <person name="Geller-Mcgrath D.E."/>
            <person name="Sieber C.M.K."/>
            <person name="Emerson J.B."/>
            <person name="Anantharaman K."/>
            <person name="Thomas B.C."/>
            <person name="Malmstrom R."/>
            <person name="Stieglmeier M."/>
            <person name="Klingl A."/>
            <person name="Woyke T."/>
            <person name="Ryan C.M."/>
            <person name="Banfield J.F."/>
        </authorList>
    </citation>
    <scope>NUCLEOTIDE SEQUENCE [LARGE SCALE GENOMIC DNA]</scope>
</reference>
<dbReference type="EMBL" id="PFLC01000062">
    <property type="protein sequence ID" value="PIY61773.1"/>
    <property type="molecule type" value="Genomic_DNA"/>
</dbReference>
<dbReference type="InterPro" id="IPR016024">
    <property type="entry name" value="ARM-type_fold"/>
</dbReference>
<evidence type="ECO:0000313" key="2">
    <source>
        <dbReference type="Proteomes" id="UP000230973"/>
    </source>
</evidence>
<protein>
    <submittedName>
        <fullName evidence="1">Uncharacterized protein</fullName>
    </submittedName>
</protein>
<accession>A0A2M7Q9S3</accession>
<dbReference type="SUPFAM" id="SSF48371">
    <property type="entry name" value="ARM repeat"/>
    <property type="match status" value="1"/>
</dbReference>